<evidence type="ECO:0000313" key="5">
    <source>
        <dbReference type="EMBL" id="PSR97339.1"/>
    </source>
</evidence>
<evidence type="ECO:0000256" key="2">
    <source>
        <dbReference type="ARBA" id="ARBA00022827"/>
    </source>
</evidence>
<dbReference type="Gene3D" id="3.50.50.60">
    <property type="entry name" value="FAD/NAD(P)-binding domain"/>
    <property type="match status" value="1"/>
</dbReference>
<evidence type="ECO:0000256" key="3">
    <source>
        <dbReference type="ARBA" id="ARBA00023002"/>
    </source>
</evidence>
<feature type="domain" description="FAD-binding" evidence="4">
    <location>
        <begin position="2"/>
        <end position="364"/>
    </location>
</feature>
<dbReference type="EMBL" id="KZ678392">
    <property type="protein sequence ID" value="PSR97339.1"/>
    <property type="molecule type" value="Genomic_DNA"/>
</dbReference>
<evidence type="ECO:0000256" key="1">
    <source>
        <dbReference type="ARBA" id="ARBA00022630"/>
    </source>
</evidence>
<name>A0A2T3AGJ1_9PEZI</name>
<dbReference type="PRINTS" id="PR00420">
    <property type="entry name" value="RNGMNOXGNASE"/>
</dbReference>
<dbReference type="PANTHER" id="PTHR46865:SF2">
    <property type="entry name" value="MONOOXYGENASE"/>
    <property type="match status" value="1"/>
</dbReference>
<keyword evidence="3" id="KW-0560">Oxidoreductase</keyword>
<dbReference type="GO" id="GO:0071949">
    <property type="term" value="F:FAD binding"/>
    <property type="evidence" value="ECO:0007669"/>
    <property type="project" value="InterPro"/>
</dbReference>
<reference evidence="5 6" key="1">
    <citation type="journal article" date="2018" name="Mycol. Prog.">
        <title>Coniella lustricola, a new species from submerged detritus.</title>
        <authorList>
            <person name="Raudabaugh D.B."/>
            <person name="Iturriaga T."/>
            <person name="Carver A."/>
            <person name="Mondo S."/>
            <person name="Pangilinan J."/>
            <person name="Lipzen A."/>
            <person name="He G."/>
            <person name="Amirebrahimi M."/>
            <person name="Grigoriev I.V."/>
            <person name="Miller A.N."/>
        </authorList>
    </citation>
    <scope>NUCLEOTIDE SEQUENCE [LARGE SCALE GENOMIC DNA]</scope>
    <source>
        <strain evidence="5 6">B22-T-1</strain>
    </source>
</reference>
<dbReference type="GO" id="GO:0016491">
    <property type="term" value="F:oxidoreductase activity"/>
    <property type="evidence" value="ECO:0007669"/>
    <property type="project" value="UniProtKB-KW"/>
</dbReference>
<evidence type="ECO:0000259" key="4">
    <source>
        <dbReference type="Pfam" id="PF01494"/>
    </source>
</evidence>
<keyword evidence="1" id="KW-0285">Flavoprotein</keyword>
<dbReference type="AlphaFoldDB" id="A0A2T3AGJ1"/>
<sequence>MKVLISGVGVAGPALAFWLAKAGAHITIVEKAPSLLSNGQNIDVSGTAIAIIKKMGLMDELRRLNTREKGTRFVNHTGCIFASNPITPGQSTSISSEFEILRGDLAKMLYEPTKSHPNITYLFNTTITEVLSNDEHSVKVKLSNGDEAEFDVLVAADGQWSRIRKQHFPAKDLKLLDTNMYCVYFTMPRLPGDSDWWTVHVAPGSRIVTTRPDSHGTYRGMFTHMPTTAAQKQAWQAAATASISFSEKDNNSNNISNEQYRRKIQQETVKRTFADAGWQTPRLLAGMSEAQDFYFQTIQQIRMARWSNNRIVLVGDAAYCPTPLTGAGATLAIEGAYVLAGELSRLRDGEHPVRAFEAYDEVFRPWVDTKQMFWQWAANAAHPKTGLGLWILQAALWVICKLVKVAWVVKLSGADASDEVEDFKVPHYPKFDECEERKY</sequence>
<dbReference type="InterPro" id="IPR002938">
    <property type="entry name" value="FAD-bd"/>
</dbReference>
<keyword evidence="2" id="KW-0274">FAD</keyword>
<dbReference type="InParanoid" id="A0A2T3AGJ1"/>
<proteinExistence type="predicted"/>
<keyword evidence="6" id="KW-1185">Reference proteome</keyword>
<organism evidence="5 6">
    <name type="scientific">Coniella lustricola</name>
    <dbReference type="NCBI Taxonomy" id="2025994"/>
    <lineage>
        <taxon>Eukaryota</taxon>
        <taxon>Fungi</taxon>
        <taxon>Dikarya</taxon>
        <taxon>Ascomycota</taxon>
        <taxon>Pezizomycotina</taxon>
        <taxon>Sordariomycetes</taxon>
        <taxon>Sordariomycetidae</taxon>
        <taxon>Diaporthales</taxon>
        <taxon>Schizoparmaceae</taxon>
        <taxon>Coniella</taxon>
    </lineage>
</organism>
<dbReference type="Gene3D" id="3.30.9.10">
    <property type="entry name" value="D-Amino Acid Oxidase, subunit A, domain 2"/>
    <property type="match status" value="1"/>
</dbReference>
<dbReference type="Pfam" id="PF01494">
    <property type="entry name" value="FAD_binding_3"/>
    <property type="match status" value="1"/>
</dbReference>
<dbReference type="Proteomes" id="UP000241462">
    <property type="component" value="Unassembled WGS sequence"/>
</dbReference>
<dbReference type="SUPFAM" id="SSF51905">
    <property type="entry name" value="FAD/NAD(P)-binding domain"/>
    <property type="match status" value="1"/>
</dbReference>
<dbReference type="InterPro" id="IPR036188">
    <property type="entry name" value="FAD/NAD-bd_sf"/>
</dbReference>
<dbReference type="PANTHER" id="PTHR46865">
    <property type="entry name" value="OXIDOREDUCTASE-RELATED"/>
    <property type="match status" value="1"/>
</dbReference>
<dbReference type="STRING" id="2025994.A0A2T3AGJ1"/>
<dbReference type="OrthoDB" id="655030at2759"/>
<dbReference type="InterPro" id="IPR051704">
    <property type="entry name" value="FAD_aromatic-hydroxylase"/>
</dbReference>
<protein>
    <recommendedName>
        <fullName evidence="4">FAD-binding domain-containing protein</fullName>
    </recommendedName>
</protein>
<gene>
    <name evidence="5" type="ORF">BD289DRAFT_107731</name>
</gene>
<accession>A0A2T3AGJ1</accession>
<evidence type="ECO:0000313" key="6">
    <source>
        <dbReference type="Proteomes" id="UP000241462"/>
    </source>
</evidence>